<evidence type="ECO:0000313" key="2">
    <source>
        <dbReference type="Proteomes" id="UP000193922"/>
    </source>
</evidence>
<name>A0A1Y1W4Z3_9FUNG</name>
<protein>
    <recommendedName>
        <fullName evidence="3">F-box domain-containing protein</fullName>
    </recommendedName>
</protein>
<dbReference type="Proteomes" id="UP000193922">
    <property type="component" value="Unassembled WGS sequence"/>
</dbReference>
<dbReference type="GeneID" id="63800539"/>
<evidence type="ECO:0000313" key="1">
    <source>
        <dbReference type="EMBL" id="ORX68599.1"/>
    </source>
</evidence>
<evidence type="ECO:0008006" key="3">
    <source>
        <dbReference type="Google" id="ProtNLM"/>
    </source>
</evidence>
<dbReference type="AlphaFoldDB" id="A0A1Y1W4Z3"/>
<keyword evidence="2" id="KW-1185">Reference proteome</keyword>
<accession>A0A1Y1W4Z3</accession>
<proteinExistence type="predicted"/>
<comment type="caution">
    <text evidence="1">The sequence shown here is derived from an EMBL/GenBank/DDBJ whole genome shotgun (WGS) entry which is preliminary data.</text>
</comment>
<dbReference type="EMBL" id="MCFD01000009">
    <property type="protein sequence ID" value="ORX68599.1"/>
    <property type="molecule type" value="Genomic_DNA"/>
</dbReference>
<dbReference type="RefSeq" id="XP_040742381.1">
    <property type="nucleotide sequence ID" value="XM_040883891.1"/>
</dbReference>
<sequence length="570" mass="62984">MPLSNTAGLASELPDLVLLQIVELASGTSQVINSRHSAALPPPPPYALLPFLSICQQWRRAILPHFYSRVCLCVCRHSVSNMHRVPALQNISHVVKLGHACYVRRLLICLSRDAAAEGTLLHSLKTMLVPGMLPGVLEIALNLDGPSWDCRIAAGKIQAAAADTLVQIIRNAAPNARSVAVGSRGRMRNMLATDLPYLVQSLLRGTRELRLLAPPFVLRRLTRQSTFEHGLTDITVGRSVLWSDDLVKFIRNHAATLQVLKLERVSVDMFHRLLCGNRHESQHIYPNVSRLELAVSTMSVLRESSYELPPFPALTHFINHHSHPFSDDTILRCNRKRLEAVKLPLSVSQFEAMLAKGAFDQGHYAKLADIALSLDGVLPTSEPGNILVRLFVSACSMSAMSERIRVAMCNTDITLALAKLKPIPALRELACPQLKLGASQLLPLLARFPQIRRIGFCFAECASDAVAASPSDQGIQDQWLLRSSQSSLVSMELFDTGHTCGPQCIGQTVILLASLLPSLREITVRPHTKVNARALLQHLVQAQQREVYRQRPHVDALKISIVSRAHRFNN</sequence>
<reference evidence="1 2" key="1">
    <citation type="submission" date="2016-07" db="EMBL/GenBank/DDBJ databases">
        <title>Pervasive Adenine N6-methylation of Active Genes in Fungi.</title>
        <authorList>
            <consortium name="DOE Joint Genome Institute"/>
            <person name="Mondo S.J."/>
            <person name="Dannebaum R.O."/>
            <person name="Kuo R.C."/>
            <person name="Labutti K."/>
            <person name="Haridas S."/>
            <person name="Kuo A."/>
            <person name="Salamov A."/>
            <person name="Ahrendt S.R."/>
            <person name="Lipzen A."/>
            <person name="Sullivan W."/>
            <person name="Andreopoulos W.B."/>
            <person name="Clum A."/>
            <person name="Lindquist E."/>
            <person name="Daum C."/>
            <person name="Ramamoorthy G.K."/>
            <person name="Gryganskyi A."/>
            <person name="Culley D."/>
            <person name="Magnuson J.K."/>
            <person name="James T.Y."/>
            <person name="O'Malley M.A."/>
            <person name="Stajich J.E."/>
            <person name="Spatafora J.W."/>
            <person name="Visel A."/>
            <person name="Grigoriev I.V."/>
        </authorList>
    </citation>
    <scope>NUCLEOTIDE SEQUENCE [LARGE SCALE GENOMIC DNA]</scope>
    <source>
        <strain evidence="1 2">ATCC 12442</strain>
    </source>
</reference>
<organism evidence="1 2">
    <name type="scientific">Linderina pennispora</name>
    <dbReference type="NCBI Taxonomy" id="61395"/>
    <lineage>
        <taxon>Eukaryota</taxon>
        <taxon>Fungi</taxon>
        <taxon>Fungi incertae sedis</taxon>
        <taxon>Zoopagomycota</taxon>
        <taxon>Kickxellomycotina</taxon>
        <taxon>Kickxellomycetes</taxon>
        <taxon>Kickxellales</taxon>
        <taxon>Kickxellaceae</taxon>
        <taxon>Linderina</taxon>
    </lineage>
</organism>
<dbReference type="OrthoDB" id="5548663at2759"/>
<gene>
    <name evidence="1" type="ORF">DL89DRAFT_180696</name>
</gene>